<organism evidence="1 2">
    <name type="scientific">Calidithermus terrae</name>
    <dbReference type="NCBI Taxonomy" id="1408545"/>
    <lineage>
        <taxon>Bacteria</taxon>
        <taxon>Thermotogati</taxon>
        <taxon>Deinococcota</taxon>
        <taxon>Deinococci</taxon>
        <taxon>Thermales</taxon>
        <taxon>Thermaceae</taxon>
        <taxon>Calidithermus</taxon>
    </lineage>
</organism>
<evidence type="ECO:0000313" key="1">
    <source>
        <dbReference type="EMBL" id="RIH81899.1"/>
    </source>
</evidence>
<protein>
    <submittedName>
        <fullName evidence="1">Uncharacterized protein</fullName>
    </submittedName>
</protein>
<name>A0A399EFH4_9DEIN</name>
<comment type="caution">
    <text evidence="1">The sequence shown here is derived from an EMBL/GenBank/DDBJ whole genome shotgun (WGS) entry which is preliminary data.</text>
</comment>
<reference evidence="1 2" key="1">
    <citation type="submission" date="2018-08" db="EMBL/GenBank/DDBJ databases">
        <title>Meiothermus terrae DSM 26712 genome sequencing project.</title>
        <authorList>
            <person name="Da Costa M.S."/>
            <person name="Albuquerque L."/>
            <person name="Raposo P."/>
            <person name="Froufe H.J.C."/>
            <person name="Barroso C.S."/>
            <person name="Egas C."/>
        </authorList>
    </citation>
    <scope>NUCLEOTIDE SEQUENCE [LARGE SCALE GENOMIC DNA]</scope>
    <source>
        <strain evidence="1 2">DSM 26712</strain>
    </source>
</reference>
<dbReference type="EMBL" id="QXDL01000144">
    <property type="protein sequence ID" value="RIH81899.1"/>
    <property type="molecule type" value="Genomic_DNA"/>
</dbReference>
<dbReference type="AlphaFoldDB" id="A0A399EFH4"/>
<sequence>MAKMLAMKRKIFWLEPAHPALVEDLQRWVAARIGTRPEHSAVIRAVLDCIAEWANPKHPDYGWFVETASAQHTLRGQERQPRNYYVWPRNFIQLRQVTAQLAELGVLVDESMLVRLALERIATRFTSGDRLFISSFSKKVGHNIAPKGRASTAALGGAQLPMASD</sequence>
<evidence type="ECO:0000313" key="2">
    <source>
        <dbReference type="Proteomes" id="UP000265715"/>
    </source>
</evidence>
<gene>
    <name evidence="1" type="ORF">Mterra_02912</name>
</gene>
<proteinExistence type="predicted"/>
<dbReference type="Proteomes" id="UP000265715">
    <property type="component" value="Unassembled WGS sequence"/>
</dbReference>
<accession>A0A399EFH4</accession>
<keyword evidence="2" id="KW-1185">Reference proteome</keyword>